<protein>
    <submittedName>
        <fullName evidence="1">Uncharacterized protein</fullName>
    </submittedName>
</protein>
<dbReference type="STRING" id="1005945.SAMN05216561_108161"/>
<dbReference type="EMBL" id="FOQG01000008">
    <property type="protein sequence ID" value="SFI44215.1"/>
    <property type="molecule type" value="Genomic_DNA"/>
</dbReference>
<dbReference type="AlphaFoldDB" id="A0A1I3I872"/>
<organism evidence="1 2">
    <name type="scientific">Nocardioides psychrotolerans</name>
    <dbReference type="NCBI Taxonomy" id="1005945"/>
    <lineage>
        <taxon>Bacteria</taxon>
        <taxon>Bacillati</taxon>
        <taxon>Actinomycetota</taxon>
        <taxon>Actinomycetes</taxon>
        <taxon>Propionibacteriales</taxon>
        <taxon>Nocardioidaceae</taxon>
        <taxon>Nocardioides</taxon>
    </lineage>
</organism>
<dbReference type="RefSeq" id="WP_091113523.1">
    <property type="nucleotide sequence ID" value="NZ_BKAF01000036.1"/>
</dbReference>
<dbReference type="Proteomes" id="UP000198649">
    <property type="component" value="Unassembled WGS sequence"/>
</dbReference>
<accession>A0A1I3I872</accession>
<keyword evidence="2" id="KW-1185">Reference proteome</keyword>
<name>A0A1I3I872_9ACTN</name>
<reference evidence="1 2" key="1">
    <citation type="submission" date="2016-10" db="EMBL/GenBank/DDBJ databases">
        <authorList>
            <person name="de Groot N.N."/>
        </authorList>
    </citation>
    <scope>NUCLEOTIDE SEQUENCE [LARGE SCALE GENOMIC DNA]</scope>
    <source>
        <strain evidence="1 2">CGMCC 1.11156</strain>
    </source>
</reference>
<proteinExistence type="predicted"/>
<sequence length="121" mass="12785">MRLRRPTILAAGIAAAGPLRVDLTSHGCGVEVPTLGKRNSAGPRPVPWVSVVQEVTGTKRLPRAQLLSGDLRNVRSLRVDAGAACLRPGMSYRIRSDGPAVLRLPTVGVVALRRGMNTGTV</sequence>
<evidence type="ECO:0000313" key="2">
    <source>
        <dbReference type="Proteomes" id="UP000198649"/>
    </source>
</evidence>
<gene>
    <name evidence="1" type="ORF">SAMN05216561_108161</name>
</gene>
<evidence type="ECO:0000313" key="1">
    <source>
        <dbReference type="EMBL" id="SFI44215.1"/>
    </source>
</evidence>